<dbReference type="InterPro" id="IPR014721">
    <property type="entry name" value="Ribsml_uS5_D2-typ_fold_subgr"/>
</dbReference>
<comment type="catalytic activity">
    <reaction evidence="7">
        <text>L-homoserine + ATP = O-phospho-L-homoserine + ADP + H(+)</text>
        <dbReference type="Rhea" id="RHEA:13985"/>
        <dbReference type="ChEBI" id="CHEBI:15378"/>
        <dbReference type="ChEBI" id="CHEBI:30616"/>
        <dbReference type="ChEBI" id="CHEBI:57476"/>
        <dbReference type="ChEBI" id="CHEBI:57590"/>
        <dbReference type="ChEBI" id="CHEBI:456216"/>
        <dbReference type="EC" id="2.7.1.39"/>
    </reaction>
</comment>
<dbReference type="Gene3D" id="3.30.230.10">
    <property type="match status" value="1"/>
</dbReference>
<keyword evidence="1 7" id="KW-0028">Amino-acid biosynthesis</keyword>
<dbReference type="PRINTS" id="PR00958">
    <property type="entry name" value="HOMSERKINASE"/>
</dbReference>
<dbReference type="NCBIfam" id="TIGR00191">
    <property type="entry name" value="thrB"/>
    <property type="match status" value="1"/>
</dbReference>
<evidence type="ECO:0000313" key="12">
    <source>
        <dbReference type="Proteomes" id="UP000002770"/>
    </source>
</evidence>
<keyword evidence="6 7" id="KW-0067">ATP-binding</keyword>
<keyword evidence="4 7" id="KW-0547">Nucleotide-binding</keyword>
<dbReference type="InterPro" id="IPR036554">
    <property type="entry name" value="GHMP_kinase_C_sf"/>
</dbReference>
<dbReference type="GO" id="GO:0005737">
    <property type="term" value="C:cytoplasm"/>
    <property type="evidence" value="ECO:0007669"/>
    <property type="project" value="UniProtKB-SubCell"/>
</dbReference>
<dbReference type="UniPathway" id="UPA00050">
    <property type="reaction ID" value="UER00064"/>
</dbReference>
<evidence type="ECO:0000256" key="1">
    <source>
        <dbReference type="ARBA" id="ARBA00022605"/>
    </source>
</evidence>
<dbReference type="GO" id="GO:0004413">
    <property type="term" value="F:homoserine kinase activity"/>
    <property type="evidence" value="ECO:0007669"/>
    <property type="project" value="UniProtKB-UniRule"/>
</dbReference>
<dbReference type="InterPro" id="IPR020568">
    <property type="entry name" value="Ribosomal_Su5_D2-typ_SF"/>
</dbReference>
<dbReference type="STRING" id="658187.LDG_5632"/>
<dbReference type="HOGENOM" id="CLU_041243_1_1_6"/>
<keyword evidence="12" id="KW-1185">Reference proteome</keyword>
<comment type="pathway">
    <text evidence="7">Amino-acid biosynthesis; L-threonine biosynthesis; L-threonine from L-aspartate: step 4/5.</text>
</comment>
<reference evidence="11 12" key="1">
    <citation type="journal article" date="2011" name="BMC Genomics">
        <title>Insight into cross-talk between intra-amoebal pathogens.</title>
        <authorList>
            <person name="Gimenez G."/>
            <person name="Bertelli C."/>
            <person name="Moliner C."/>
            <person name="Robert C."/>
            <person name="Raoult D."/>
            <person name="Fournier P.E."/>
            <person name="Greub G."/>
        </authorList>
    </citation>
    <scope>NUCLEOTIDE SEQUENCE [LARGE SCALE GENOMIC DNA]</scope>
    <source>
        <strain evidence="11 12">LLAP12</strain>
    </source>
</reference>
<dbReference type="SUPFAM" id="SSF54211">
    <property type="entry name" value="Ribosomal protein S5 domain 2-like"/>
    <property type="match status" value="1"/>
</dbReference>
<dbReference type="Gene3D" id="3.30.70.890">
    <property type="entry name" value="GHMP kinase, C-terminal domain"/>
    <property type="match status" value="1"/>
</dbReference>
<dbReference type="HAMAP" id="MF_00384">
    <property type="entry name" value="Homoser_kinase"/>
    <property type="match status" value="1"/>
</dbReference>
<dbReference type="OrthoDB" id="9769912at2"/>
<dbReference type="PANTHER" id="PTHR20861:SF1">
    <property type="entry name" value="HOMOSERINE KINASE"/>
    <property type="match status" value="1"/>
</dbReference>
<evidence type="ECO:0000259" key="9">
    <source>
        <dbReference type="Pfam" id="PF00288"/>
    </source>
</evidence>
<dbReference type="InterPro" id="IPR013750">
    <property type="entry name" value="GHMP_kinase_C_dom"/>
</dbReference>
<keyword evidence="3 7" id="KW-0791">Threonine biosynthesis</keyword>
<feature type="domain" description="GHMP kinase C-terminal" evidence="10">
    <location>
        <begin position="218"/>
        <end position="295"/>
    </location>
</feature>
<dbReference type="SUPFAM" id="SSF55060">
    <property type="entry name" value="GHMP Kinase, C-terminal domain"/>
    <property type="match status" value="1"/>
</dbReference>
<dbReference type="FunCoup" id="G9EKA8">
    <property type="interactions" value="392"/>
</dbReference>
<evidence type="ECO:0000256" key="3">
    <source>
        <dbReference type="ARBA" id="ARBA00022697"/>
    </source>
</evidence>
<feature type="domain" description="GHMP kinase N-terminal" evidence="9">
    <location>
        <begin position="71"/>
        <end position="158"/>
    </location>
</feature>
<dbReference type="EC" id="2.7.1.39" evidence="7 8"/>
<evidence type="ECO:0000256" key="5">
    <source>
        <dbReference type="ARBA" id="ARBA00022777"/>
    </source>
</evidence>
<evidence type="ECO:0000256" key="2">
    <source>
        <dbReference type="ARBA" id="ARBA00022679"/>
    </source>
</evidence>
<sequence length="319" mass="34712">MISIKPNIHSVTAFAPATCANVAVGFDILGFAFEEIGDYVKLTRRHDNQIVIKSIKSVNANEKLPFDMGKNTASAVIQKVCQELKLETGFSIEIRKEIPLSSGMGGSAASAVAALVAFNAFIDSALSPYELIRYALWGEQIASGQQHADNIVPCIFGGLTLTHSLNPIAVIQLPIPELYCVLIHPHLYVSTKQARAILNKSILLTDYTKQSANLAAFIVSLYKHDLSLLQKSLTDILIEPQRARFVPGFYDIKAAALAAGALGVSFSGSGPSMFAFAKHKSEAETIMNAMQEQLNKQKVNSDCWISPISRYPAHVKQIH</sequence>
<keyword evidence="2 7" id="KW-0808">Transferase</keyword>
<comment type="similarity">
    <text evidence="7">Belongs to the GHMP kinase family. Homoserine kinase subfamily.</text>
</comment>
<dbReference type="InterPro" id="IPR006204">
    <property type="entry name" value="GHMP_kinase_N_dom"/>
</dbReference>
<dbReference type="NCBIfam" id="NF002288">
    <property type="entry name" value="PRK01212.1-4"/>
    <property type="match status" value="1"/>
</dbReference>
<dbReference type="Pfam" id="PF08544">
    <property type="entry name" value="GHMP_kinases_C"/>
    <property type="match status" value="1"/>
</dbReference>
<dbReference type="eggNOG" id="COG0083">
    <property type="taxonomic scope" value="Bacteria"/>
</dbReference>
<dbReference type="InParanoid" id="G9EKA8"/>
<comment type="function">
    <text evidence="7">Catalyzes the ATP-dependent phosphorylation of L-homoserine to L-homoserine phosphate.</text>
</comment>
<dbReference type="PIRSF" id="PIRSF000676">
    <property type="entry name" value="Homoser_kin"/>
    <property type="match status" value="1"/>
</dbReference>
<keyword evidence="7" id="KW-0963">Cytoplasm</keyword>
<accession>G9EKA8</accession>
<dbReference type="InterPro" id="IPR000870">
    <property type="entry name" value="Homoserine_kinase"/>
</dbReference>
<evidence type="ECO:0000256" key="6">
    <source>
        <dbReference type="ARBA" id="ARBA00022840"/>
    </source>
</evidence>
<name>G9EKA8_9GAMM</name>
<proteinExistence type="inferred from homology"/>
<dbReference type="GO" id="GO:0005524">
    <property type="term" value="F:ATP binding"/>
    <property type="evidence" value="ECO:0007669"/>
    <property type="project" value="UniProtKB-UniRule"/>
</dbReference>
<dbReference type="Pfam" id="PF00288">
    <property type="entry name" value="GHMP_kinases_N"/>
    <property type="match status" value="1"/>
</dbReference>
<comment type="subcellular location">
    <subcellularLocation>
        <location evidence="7">Cytoplasm</location>
    </subcellularLocation>
</comment>
<feature type="binding site" evidence="7">
    <location>
        <begin position="99"/>
        <end position="109"/>
    </location>
    <ligand>
        <name>ATP</name>
        <dbReference type="ChEBI" id="CHEBI:30616"/>
    </ligand>
</feature>
<dbReference type="Proteomes" id="UP000002770">
    <property type="component" value="Unassembled WGS sequence"/>
</dbReference>
<evidence type="ECO:0000259" key="10">
    <source>
        <dbReference type="Pfam" id="PF08544"/>
    </source>
</evidence>
<organism evidence="11 12">
    <name type="scientific">Legionella drancourtii LLAP12</name>
    <dbReference type="NCBI Taxonomy" id="658187"/>
    <lineage>
        <taxon>Bacteria</taxon>
        <taxon>Pseudomonadati</taxon>
        <taxon>Pseudomonadota</taxon>
        <taxon>Gammaproteobacteria</taxon>
        <taxon>Legionellales</taxon>
        <taxon>Legionellaceae</taxon>
        <taxon>Legionella</taxon>
    </lineage>
</organism>
<evidence type="ECO:0000256" key="4">
    <source>
        <dbReference type="ARBA" id="ARBA00022741"/>
    </source>
</evidence>
<dbReference type="EMBL" id="JH413801">
    <property type="protein sequence ID" value="EHL32259.1"/>
    <property type="molecule type" value="Genomic_DNA"/>
</dbReference>
<keyword evidence="5 7" id="KW-0418">Kinase</keyword>
<dbReference type="GO" id="GO:0009088">
    <property type="term" value="P:threonine biosynthetic process"/>
    <property type="evidence" value="ECO:0007669"/>
    <property type="project" value="UniProtKB-UniRule"/>
</dbReference>
<dbReference type="RefSeq" id="WP_006869605.1">
    <property type="nucleotide sequence ID" value="NZ_JH413801.1"/>
</dbReference>
<protein>
    <recommendedName>
        <fullName evidence="7 8">Homoserine kinase</fullName>
        <shortName evidence="7">HK</shortName>
        <shortName evidence="7">HSK</shortName>
        <ecNumber evidence="7 8">2.7.1.39</ecNumber>
    </recommendedName>
</protein>
<dbReference type="AlphaFoldDB" id="G9EKA8"/>
<evidence type="ECO:0000256" key="7">
    <source>
        <dbReference type="HAMAP-Rule" id="MF_00384"/>
    </source>
</evidence>
<dbReference type="PANTHER" id="PTHR20861">
    <property type="entry name" value="HOMOSERINE/4-DIPHOSPHOCYTIDYL-2-C-METHYL-D-ERYTHRITOL KINASE"/>
    <property type="match status" value="1"/>
</dbReference>
<evidence type="ECO:0000256" key="8">
    <source>
        <dbReference type="NCBIfam" id="TIGR00191"/>
    </source>
</evidence>
<gene>
    <name evidence="7" type="primary">thrB</name>
    <name evidence="11" type="ORF">LDG_5632</name>
</gene>
<evidence type="ECO:0000313" key="11">
    <source>
        <dbReference type="EMBL" id="EHL32259.1"/>
    </source>
</evidence>